<dbReference type="PROSITE" id="PS50943">
    <property type="entry name" value="HTH_CROC1"/>
    <property type="match status" value="1"/>
</dbReference>
<comment type="similarity">
    <text evidence="1">Belongs to the ROK (NagC/XylR) family.</text>
</comment>
<dbReference type="Pfam" id="PF00480">
    <property type="entry name" value="ROK"/>
    <property type="match status" value="1"/>
</dbReference>
<gene>
    <name evidence="3" type="ORF">HJ583_004030</name>
</gene>
<accession>A0ABX2ICD4</accession>
<evidence type="ECO:0000313" key="3">
    <source>
        <dbReference type="EMBL" id="NSL54184.1"/>
    </source>
</evidence>
<name>A0ABX2ICD4_9RHOO</name>
<sequence length="401" mass="42838">MLITGNQQLIKNVNRMAILREVRKRPGVSRTDLAEATGLTRAAIGRLVEGLTEEGWLAEEPRLASTTLGRRPTPLVFDAFRLVLLGAHINGERSRVVASTLAGEVFELSVLSTEGLAGEAVLDTLARQISDMQARFQIAGRRICGIGVAVPGPVDPLTGDLRFSESTGWSRLPVRAGLLDRLAAQGMQDVPVIVDRAANCIALQHAEVNRLELSEALLYVHVGQNVAVSAMLHDRLMRGRHGLAGYVAHQTLQLEGPACSCGRAGCVQAMLTLEAMGRQLELPRNLSPAALQSELRSAVQAAEPRALAALQSLSRHLGAFIYNLCQTYDPGRVFVGGAAFQLGGDLMAGLRARLDELYADSGLIPPQVQVMRVDVQTAAQGAAAAVLRALLSLEAALPEHV</sequence>
<evidence type="ECO:0000313" key="4">
    <source>
        <dbReference type="Proteomes" id="UP000778523"/>
    </source>
</evidence>
<dbReference type="InterPro" id="IPR001387">
    <property type="entry name" value="Cro/C1-type_HTH"/>
</dbReference>
<dbReference type="PANTHER" id="PTHR18964:SF149">
    <property type="entry name" value="BIFUNCTIONAL UDP-N-ACETYLGLUCOSAMINE 2-EPIMERASE_N-ACETYLMANNOSAMINE KINASE"/>
    <property type="match status" value="1"/>
</dbReference>
<dbReference type="SUPFAM" id="SSF53067">
    <property type="entry name" value="Actin-like ATPase domain"/>
    <property type="match status" value="1"/>
</dbReference>
<dbReference type="InterPro" id="IPR036388">
    <property type="entry name" value="WH-like_DNA-bd_sf"/>
</dbReference>
<comment type="caution">
    <text evidence="3">The sequence shown here is derived from an EMBL/GenBank/DDBJ whole genome shotgun (WGS) entry which is preliminary data.</text>
</comment>
<evidence type="ECO:0000256" key="1">
    <source>
        <dbReference type="ARBA" id="ARBA00006479"/>
    </source>
</evidence>
<dbReference type="InterPro" id="IPR036390">
    <property type="entry name" value="WH_DNA-bd_sf"/>
</dbReference>
<dbReference type="InterPro" id="IPR043129">
    <property type="entry name" value="ATPase_NBD"/>
</dbReference>
<keyword evidence="4" id="KW-1185">Reference proteome</keyword>
<dbReference type="RefSeq" id="WP_170020685.1">
    <property type="nucleotide sequence ID" value="NZ_JABCSC020000001.1"/>
</dbReference>
<dbReference type="CDD" id="cd00093">
    <property type="entry name" value="HTH_XRE"/>
    <property type="match status" value="1"/>
</dbReference>
<dbReference type="Pfam" id="PF25213">
    <property type="entry name" value="HVO_A0261_N"/>
    <property type="match status" value="1"/>
</dbReference>
<dbReference type="EMBL" id="JABCSC020000001">
    <property type="protein sequence ID" value="NSL54184.1"/>
    <property type="molecule type" value="Genomic_DNA"/>
</dbReference>
<dbReference type="InterPro" id="IPR000600">
    <property type="entry name" value="ROK"/>
</dbReference>
<proteinExistence type="inferred from homology"/>
<evidence type="ECO:0000259" key="2">
    <source>
        <dbReference type="PROSITE" id="PS50943"/>
    </source>
</evidence>
<dbReference type="Gene3D" id="3.30.420.40">
    <property type="match status" value="2"/>
</dbReference>
<dbReference type="Proteomes" id="UP000778523">
    <property type="component" value="Unassembled WGS sequence"/>
</dbReference>
<protein>
    <submittedName>
        <fullName evidence="3">ROK family transcriptional regulator</fullName>
    </submittedName>
</protein>
<dbReference type="Gene3D" id="1.10.10.10">
    <property type="entry name" value="Winged helix-like DNA-binding domain superfamily/Winged helix DNA-binding domain"/>
    <property type="match status" value="1"/>
</dbReference>
<dbReference type="SUPFAM" id="SSF46785">
    <property type="entry name" value="Winged helix' DNA-binding domain"/>
    <property type="match status" value="1"/>
</dbReference>
<dbReference type="InterPro" id="IPR057527">
    <property type="entry name" value="HVO_A0261-like_N"/>
</dbReference>
<organism evidence="3 4">
    <name type="scientific">Uliginosibacterium aquaticum</name>
    <dbReference type="NCBI Taxonomy" id="2731212"/>
    <lineage>
        <taxon>Bacteria</taxon>
        <taxon>Pseudomonadati</taxon>
        <taxon>Pseudomonadota</taxon>
        <taxon>Betaproteobacteria</taxon>
        <taxon>Rhodocyclales</taxon>
        <taxon>Zoogloeaceae</taxon>
        <taxon>Uliginosibacterium</taxon>
    </lineage>
</organism>
<reference evidence="3 4" key="1">
    <citation type="submission" date="2020-06" db="EMBL/GenBank/DDBJ databases">
        <title>Draft genome of Uliginosibacterium sp. IMCC34675.</title>
        <authorList>
            <person name="Song J."/>
        </authorList>
    </citation>
    <scope>NUCLEOTIDE SEQUENCE [LARGE SCALE GENOMIC DNA]</scope>
    <source>
        <strain evidence="3 4">IMCC34675</strain>
    </source>
</reference>
<feature type="domain" description="HTH cro/C1-type" evidence="2">
    <location>
        <begin position="19"/>
        <end position="47"/>
    </location>
</feature>
<dbReference type="PANTHER" id="PTHR18964">
    <property type="entry name" value="ROK (REPRESSOR, ORF, KINASE) FAMILY"/>
    <property type="match status" value="1"/>
</dbReference>